<dbReference type="RefSeq" id="WP_394317061.1">
    <property type="nucleotide sequence ID" value="NZ_JBHMQV010000004.1"/>
</dbReference>
<gene>
    <name evidence="2" type="ORF">ACFH04_05820</name>
</gene>
<accession>A0ABV6TBT8</accession>
<keyword evidence="3" id="KW-1185">Reference proteome</keyword>
<feature type="compositionally biased region" description="Basic and acidic residues" evidence="1">
    <location>
        <begin position="72"/>
        <end position="81"/>
    </location>
</feature>
<organism evidence="2 3">
    <name type="scientific">Streptomyces noboritoensis</name>
    <dbReference type="NCBI Taxonomy" id="67337"/>
    <lineage>
        <taxon>Bacteria</taxon>
        <taxon>Bacillati</taxon>
        <taxon>Actinomycetota</taxon>
        <taxon>Actinomycetes</taxon>
        <taxon>Kitasatosporales</taxon>
        <taxon>Streptomycetaceae</taxon>
        <taxon>Streptomyces</taxon>
    </lineage>
</organism>
<evidence type="ECO:0000256" key="1">
    <source>
        <dbReference type="SAM" id="MobiDB-lite"/>
    </source>
</evidence>
<reference evidence="2 3" key="1">
    <citation type="submission" date="2024-09" db="EMBL/GenBank/DDBJ databases">
        <authorList>
            <person name="Sun Q."/>
            <person name="Mori K."/>
        </authorList>
    </citation>
    <scope>NUCLEOTIDE SEQUENCE [LARGE SCALE GENOMIC DNA]</scope>
    <source>
        <strain evidence="2 3">JCM 4557</strain>
    </source>
</reference>
<protein>
    <submittedName>
        <fullName evidence="2">Uncharacterized protein</fullName>
    </submittedName>
</protein>
<dbReference type="EMBL" id="JBHMQV010000004">
    <property type="protein sequence ID" value="MFC0843253.1"/>
    <property type="molecule type" value="Genomic_DNA"/>
</dbReference>
<name>A0ABV6TBT8_9ACTN</name>
<feature type="region of interest" description="Disordered" evidence="1">
    <location>
        <begin position="64"/>
        <end position="89"/>
    </location>
</feature>
<dbReference type="Proteomes" id="UP001589887">
    <property type="component" value="Unassembled WGS sequence"/>
</dbReference>
<sequence length="89" mass="9287">MASGFAETSHRQRRRSVTRVLAASRVTGTAAQAGQASHEEITAAASWSSTSRIVTQPGTAMITLALSPPSGEKSRKADQGHYGHGGKQP</sequence>
<comment type="caution">
    <text evidence="2">The sequence shown here is derived from an EMBL/GenBank/DDBJ whole genome shotgun (WGS) entry which is preliminary data.</text>
</comment>
<evidence type="ECO:0000313" key="2">
    <source>
        <dbReference type="EMBL" id="MFC0843253.1"/>
    </source>
</evidence>
<proteinExistence type="predicted"/>
<evidence type="ECO:0000313" key="3">
    <source>
        <dbReference type="Proteomes" id="UP001589887"/>
    </source>
</evidence>